<sequence>MSITGGIVLFVVIWFLALFIVLQVSTRTQGDVGDVVPGTHEGAPHDFRLKRALVITTLWAVPLWGIAAWLVLSDVVTVEDLDWLGVLGERVPN</sequence>
<evidence type="ECO:0000256" key="1">
    <source>
        <dbReference type="SAM" id="Phobius"/>
    </source>
</evidence>
<feature type="transmembrane region" description="Helical" evidence="1">
    <location>
        <begin position="52"/>
        <end position="72"/>
    </location>
</feature>
<dbReference type="EMBL" id="BROH01000001">
    <property type="protein sequence ID" value="GKY86891.1"/>
    <property type="molecule type" value="Genomic_DNA"/>
</dbReference>
<keyword evidence="3" id="KW-1185">Reference proteome</keyword>
<keyword evidence="1" id="KW-1133">Transmembrane helix</keyword>
<organism evidence="2 3">
    <name type="scientific">Sinisalibacter aestuarii</name>
    <dbReference type="NCBI Taxonomy" id="2949426"/>
    <lineage>
        <taxon>Bacteria</taxon>
        <taxon>Pseudomonadati</taxon>
        <taxon>Pseudomonadota</taxon>
        <taxon>Alphaproteobacteria</taxon>
        <taxon>Rhodobacterales</taxon>
        <taxon>Roseobacteraceae</taxon>
        <taxon>Sinisalibacter</taxon>
    </lineage>
</organism>
<reference evidence="2" key="1">
    <citation type="journal article" date="2023" name="Int. J. Syst. Evol. Microbiol.">
        <title>Sinisalibacter aestuarii sp. nov., isolated from estuarine sediment of the Arakawa River.</title>
        <authorList>
            <person name="Arafat S.T."/>
            <person name="Hirano S."/>
            <person name="Sato A."/>
            <person name="Takeuchi K."/>
            <person name="Yasuda T."/>
            <person name="Terahara T."/>
            <person name="Hamada M."/>
            <person name="Kobayashi T."/>
        </authorList>
    </citation>
    <scope>NUCLEOTIDE SEQUENCE</scope>
    <source>
        <strain evidence="2">B-399</strain>
    </source>
</reference>
<accession>A0ABQ5LRK5</accession>
<evidence type="ECO:0000313" key="3">
    <source>
        <dbReference type="Proteomes" id="UP001144205"/>
    </source>
</evidence>
<keyword evidence="1" id="KW-0472">Membrane</keyword>
<evidence type="ECO:0008006" key="4">
    <source>
        <dbReference type="Google" id="ProtNLM"/>
    </source>
</evidence>
<name>A0ABQ5LRK5_9RHOB</name>
<dbReference type="RefSeq" id="WP_281840836.1">
    <property type="nucleotide sequence ID" value="NZ_BROH01000001.1"/>
</dbReference>
<evidence type="ECO:0000313" key="2">
    <source>
        <dbReference type="EMBL" id="GKY86891.1"/>
    </source>
</evidence>
<dbReference type="Pfam" id="PF07330">
    <property type="entry name" value="DUF1467"/>
    <property type="match status" value="1"/>
</dbReference>
<keyword evidence="1" id="KW-0812">Transmembrane</keyword>
<gene>
    <name evidence="2" type="ORF">STA1M1_07600</name>
</gene>
<protein>
    <recommendedName>
        <fullName evidence="4">DUF1467 family protein</fullName>
    </recommendedName>
</protein>
<dbReference type="Proteomes" id="UP001144205">
    <property type="component" value="Unassembled WGS sequence"/>
</dbReference>
<dbReference type="InterPro" id="IPR009935">
    <property type="entry name" value="DUF1467"/>
</dbReference>
<proteinExistence type="predicted"/>
<comment type="caution">
    <text evidence="2">The sequence shown here is derived from an EMBL/GenBank/DDBJ whole genome shotgun (WGS) entry which is preliminary data.</text>
</comment>
<feature type="transmembrane region" description="Helical" evidence="1">
    <location>
        <begin position="6"/>
        <end position="24"/>
    </location>
</feature>